<feature type="domain" description="TsaA-like" evidence="3">
    <location>
        <begin position="1"/>
        <end position="73"/>
    </location>
</feature>
<dbReference type="Pfam" id="PF01980">
    <property type="entry name" value="TrmO_N"/>
    <property type="match status" value="1"/>
</dbReference>
<evidence type="ECO:0000259" key="3">
    <source>
        <dbReference type="PROSITE" id="PS51668"/>
    </source>
</evidence>
<protein>
    <recommendedName>
        <fullName evidence="3">TsaA-like domain-containing protein</fullName>
    </recommendedName>
</protein>
<evidence type="ECO:0000313" key="4">
    <source>
        <dbReference type="EMBL" id="GAI82565.1"/>
    </source>
</evidence>
<organism evidence="4">
    <name type="scientific">marine sediment metagenome</name>
    <dbReference type="NCBI Taxonomy" id="412755"/>
    <lineage>
        <taxon>unclassified sequences</taxon>
        <taxon>metagenomes</taxon>
        <taxon>ecological metagenomes</taxon>
    </lineage>
</organism>
<dbReference type="AlphaFoldDB" id="X1T4P7"/>
<dbReference type="EMBL" id="BARW01010961">
    <property type="protein sequence ID" value="GAI82565.1"/>
    <property type="molecule type" value="Genomic_DNA"/>
</dbReference>
<dbReference type="PROSITE" id="PS51668">
    <property type="entry name" value="TSAA_2"/>
    <property type="match status" value="1"/>
</dbReference>
<proteinExistence type="inferred from homology"/>
<dbReference type="InterPro" id="IPR040372">
    <property type="entry name" value="YaeB-like"/>
</dbReference>
<accession>X1T4P7</accession>
<dbReference type="InterPro" id="IPR036413">
    <property type="entry name" value="YaeB-like_sf"/>
</dbReference>
<dbReference type="PANTHER" id="PTHR12818">
    <property type="entry name" value="TRNA (ADENINE(37)-N6)-METHYLTRANSFERASE"/>
    <property type="match status" value="1"/>
</dbReference>
<evidence type="ECO:0000256" key="1">
    <source>
        <dbReference type="ARBA" id="ARBA00022691"/>
    </source>
</evidence>
<dbReference type="InterPro" id="IPR036414">
    <property type="entry name" value="YaeB_N_sf"/>
</dbReference>
<gene>
    <name evidence="4" type="ORF">S12H4_21340</name>
</gene>
<dbReference type="InterPro" id="IPR023370">
    <property type="entry name" value="TrmO-like_N"/>
</dbReference>
<evidence type="ECO:0000256" key="2">
    <source>
        <dbReference type="ARBA" id="ARBA00033753"/>
    </source>
</evidence>
<comment type="caution">
    <text evidence="4">The sequence shown here is derived from an EMBL/GenBank/DDBJ whole genome shotgun (WGS) entry which is preliminary data.</text>
</comment>
<name>X1T4P7_9ZZZZ</name>
<dbReference type="PANTHER" id="PTHR12818:SF0">
    <property type="entry name" value="TRNA (ADENINE(37)-N6)-METHYLTRANSFERASE"/>
    <property type="match status" value="1"/>
</dbReference>
<reference evidence="4" key="1">
    <citation type="journal article" date="2014" name="Front. Microbiol.">
        <title>High frequency of phylogenetically diverse reductive dehalogenase-homologous genes in deep subseafloor sedimentary metagenomes.</title>
        <authorList>
            <person name="Kawai M."/>
            <person name="Futagami T."/>
            <person name="Toyoda A."/>
            <person name="Takaki Y."/>
            <person name="Nishi S."/>
            <person name="Hori S."/>
            <person name="Arai W."/>
            <person name="Tsubouchi T."/>
            <person name="Morono Y."/>
            <person name="Uchiyama I."/>
            <person name="Ito T."/>
            <person name="Fujiyama A."/>
            <person name="Inagaki F."/>
            <person name="Takami H."/>
        </authorList>
    </citation>
    <scope>NUCLEOTIDE SEQUENCE</scope>
    <source>
        <strain evidence="4">Expedition CK06-06</strain>
    </source>
</reference>
<sequence>MEEKLIGKPFLEDVPHGIFSIRSPARPNHIGMSIVKLEKVENNIITFSEVDMLDNTPLLDIKPYVSHFDSRENVKNGWLEKHFKSSKIPKRTRLE</sequence>
<dbReference type="SUPFAM" id="SSF118196">
    <property type="entry name" value="YaeB-like"/>
    <property type="match status" value="1"/>
</dbReference>
<dbReference type="Gene3D" id="2.40.30.70">
    <property type="entry name" value="YaeB-like"/>
    <property type="match status" value="1"/>
</dbReference>
<keyword evidence="1" id="KW-0949">S-adenosyl-L-methionine</keyword>
<comment type="similarity">
    <text evidence="2">Belongs to the tRNA methyltransferase O family.</text>
</comment>